<dbReference type="PANTHER" id="PTHR43133:SF8">
    <property type="entry name" value="RNA POLYMERASE SIGMA FACTOR HI_1459-RELATED"/>
    <property type="match status" value="1"/>
</dbReference>
<evidence type="ECO:0000313" key="9">
    <source>
        <dbReference type="EMBL" id="QCU89171.1"/>
    </source>
</evidence>
<dbReference type="InterPro" id="IPR013325">
    <property type="entry name" value="RNA_pol_sigma_r2"/>
</dbReference>
<sequence length="191" mass="22246">MIFNSKVADLFCAAKEKKRLNDILEKRYSRLYRLAYAWCHQRVMAEDLVQDTFLKALENRNDLSSLDHLDAWLAKIMHNLFLDIMRTNKRWQWADENEIDELYAQACNETTLIAAQTTECICKAMASLPFEQREAIALADIQGFTYQEISEITDTPIGTIMSRISRGRENLAKRLQQLENTEQKKIIPLRG</sequence>
<dbReference type="CDD" id="cd06171">
    <property type="entry name" value="Sigma70_r4"/>
    <property type="match status" value="1"/>
</dbReference>
<dbReference type="PROSITE" id="PS01063">
    <property type="entry name" value="SIGMA70_ECF"/>
    <property type="match status" value="1"/>
</dbReference>
<dbReference type="SUPFAM" id="SSF88946">
    <property type="entry name" value="Sigma2 domain of RNA polymerase sigma factors"/>
    <property type="match status" value="1"/>
</dbReference>
<keyword evidence="10" id="KW-1185">Reference proteome</keyword>
<dbReference type="Pfam" id="PF04542">
    <property type="entry name" value="Sigma70_r2"/>
    <property type="match status" value="1"/>
</dbReference>
<evidence type="ECO:0000256" key="2">
    <source>
        <dbReference type="ARBA" id="ARBA00023015"/>
    </source>
</evidence>
<dbReference type="EMBL" id="CP040602">
    <property type="protein sequence ID" value="QCU89171.1"/>
    <property type="molecule type" value="Genomic_DNA"/>
</dbReference>
<dbReference type="Proteomes" id="UP000304864">
    <property type="component" value="Chromosome"/>
</dbReference>
<evidence type="ECO:0000256" key="5">
    <source>
        <dbReference type="ARBA" id="ARBA00023163"/>
    </source>
</evidence>
<evidence type="ECO:0000256" key="3">
    <source>
        <dbReference type="ARBA" id="ARBA00023082"/>
    </source>
</evidence>
<evidence type="ECO:0000256" key="6">
    <source>
        <dbReference type="RuleBase" id="RU000716"/>
    </source>
</evidence>
<protein>
    <recommendedName>
        <fullName evidence="6">RNA polymerase sigma factor</fullName>
    </recommendedName>
</protein>
<evidence type="ECO:0000256" key="4">
    <source>
        <dbReference type="ARBA" id="ARBA00023125"/>
    </source>
</evidence>
<evidence type="ECO:0000259" key="8">
    <source>
        <dbReference type="Pfam" id="PF08281"/>
    </source>
</evidence>
<dbReference type="OrthoDB" id="9797134at2"/>
<dbReference type="Gene3D" id="1.10.1740.10">
    <property type="match status" value="1"/>
</dbReference>
<dbReference type="NCBIfam" id="TIGR02937">
    <property type="entry name" value="sigma70-ECF"/>
    <property type="match status" value="1"/>
</dbReference>
<dbReference type="RefSeq" id="WP_138563268.1">
    <property type="nucleotide sequence ID" value="NZ_CP040602.1"/>
</dbReference>
<feature type="domain" description="RNA polymerase sigma-70 region 2" evidence="7">
    <location>
        <begin position="25"/>
        <end position="90"/>
    </location>
</feature>
<dbReference type="GO" id="GO:0003677">
    <property type="term" value="F:DNA binding"/>
    <property type="evidence" value="ECO:0007669"/>
    <property type="project" value="UniProtKB-KW"/>
</dbReference>
<dbReference type="Pfam" id="PF08281">
    <property type="entry name" value="Sigma70_r4_2"/>
    <property type="match status" value="1"/>
</dbReference>
<accession>A0A4P9K391</accession>
<dbReference type="InterPro" id="IPR036388">
    <property type="entry name" value="WH-like_DNA-bd_sf"/>
</dbReference>
<evidence type="ECO:0000259" key="7">
    <source>
        <dbReference type="Pfam" id="PF04542"/>
    </source>
</evidence>
<dbReference type="GO" id="GO:0016987">
    <property type="term" value="F:sigma factor activity"/>
    <property type="evidence" value="ECO:0007669"/>
    <property type="project" value="UniProtKB-KW"/>
</dbReference>
<dbReference type="GO" id="GO:0006352">
    <property type="term" value="P:DNA-templated transcription initiation"/>
    <property type="evidence" value="ECO:0007669"/>
    <property type="project" value="InterPro"/>
</dbReference>
<proteinExistence type="inferred from homology"/>
<dbReference type="KEGG" id="thig:FE785_00290"/>
<evidence type="ECO:0000313" key="10">
    <source>
        <dbReference type="Proteomes" id="UP000304864"/>
    </source>
</evidence>
<dbReference type="InterPro" id="IPR014284">
    <property type="entry name" value="RNA_pol_sigma-70_dom"/>
</dbReference>
<keyword evidence="5 6" id="KW-0804">Transcription</keyword>
<dbReference type="InterPro" id="IPR000838">
    <property type="entry name" value="RNA_pol_sigma70_ECF_CS"/>
</dbReference>
<dbReference type="InterPro" id="IPR013249">
    <property type="entry name" value="RNA_pol_sigma70_r4_t2"/>
</dbReference>
<gene>
    <name evidence="9" type="ORF">FE785_00290</name>
</gene>
<dbReference type="PANTHER" id="PTHR43133">
    <property type="entry name" value="RNA POLYMERASE ECF-TYPE SIGMA FACTO"/>
    <property type="match status" value="1"/>
</dbReference>
<evidence type="ECO:0000256" key="1">
    <source>
        <dbReference type="ARBA" id="ARBA00010641"/>
    </source>
</evidence>
<dbReference type="Gene3D" id="1.10.10.10">
    <property type="entry name" value="Winged helix-like DNA-binding domain superfamily/Winged helix DNA-binding domain"/>
    <property type="match status" value="1"/>
</dbReference>
<dbReference type="AlphaFoldDB" id="A0A4P9K391"/>
<dbReference type="InterPro" id="IPR013324">
    <property type="entry name" value="RNA_pol_sigma_r3/r4-like"/>
</dbReference>
<keyword evidence="2 6" id="KW-0805">Transcription regulation</keyword>
<feature type="domain" description="RNA polymerase sigma factor 70 region 4 type 2" evidence="8">
    <location>
        <begin position="120"/>
        <end position="171"/>
    </location>
</feature>
<name>A0A4P9K391_9GAMM</name>
<dbReference type="InterPro" id="IPR039425">
    <property type="entry name" value="RNA_pol_sigma-70-like"/>
</dbReference>
<dbReference type="InterPro" id="IPR007627">
    <property type="entry name" value="RNA_pol_sigma70_r2"/>
</dbReference>
<keyword evidence="3 6" id="KW-0731">Sigma factor</keyword>
<comment type="similarity">
    <text evidence="1 6">Belongs to the sigma-70 factor family. ECF subfamily.</text>
</comment>
<reference evidence="9 10" key="1">
    <citation type="submission" date="2019-05" db="EMBL/GenBank/DDBJ databases">
        <title>Thiomicrorhabdus sediminis sp. nov, a novel sulfur-oxidizing bacterium isolated from coastal sediment.</title>
        <authorList>
            <person name="Liu X."/>
        </authorList>
    </citation>
    <scope>NUCLEOTIDE SEQUENCE [LARGE SCALE GENOMIC DNA]</scope>
    <source>
        <strain evidence="9 10">G1</strain>
    </source>
</reference>
<dbReference type="SUPFAM" id="SSF88659">
    <property type="entry name" value="Sigma3 and sigma4 domains of RNA polymerase sigma factors"/>
    <property type="match status" value="1"/>
</dbReference>
<keyword evidence="4 6" id="KW-0238">DNA-binding</keyword>
<organism evidence="9 10">
    <name type="scientific">Thiomicrorhabdus sediminis</name>
    <dbReference type="NCBI Taxonomy" id="2580412"/>
    <lineage>
        <taxon>Bacteria</taxon>
        <taxon>Pseudomonadati</taxon>
        <taxon>Pseudomonadota</taxon>
        <taxon>Gammaproteobacteria</taxon>
        <taxon>Thiotrichales</taxon>
        <taxon>Piscirickettsiaceae</taxon>
        <taxon>Thiomicrorhabdus</taxon>
    </lineage>
</organism>